<dbReference type="InterPro" id="IPR000595">
    <property type="entry name" value="cNMP-bd_dom"/>
</dbReference>
<accession>A0ABP0RP62</accession>
<evidence type="ECO:0000256" key="2">
    <source>
        <dbReference type="SAM" id="MobiDB-lite"/>
    </source>
</evidence>
<keyword evidence="1" id="KW-0547">Nucleotide-binding</keyword>
<proteinExistence type="predicted"/>
<evidence type="ECO:0000313" key="5">
    <source>
        <dbReference type="Proteomes" id="UP001642464"/>
    </source>
</evidence>
<dbReference type="PROSITE" id="PS51419">
    <property type="entry name" value="RAB"/>
    <property type="match status" value="1"/>
</dbReference>
<dbReference type="Gene3D" id="2.60.120.10">
    <property type="entry name" value="Jelly Rolls"/>
    <property type="match status" value="1"/>
</dbReference>
<dbReference type="InterPro" id="IPR014710">
    <property type="entry name" value="RmlC-like_jellyroll"/>
</dbReference>
<dbReference type="InterPro" id="IPR027417">
    <property type="entry name" value="P-loop_NTPase"/>
</dbReference>
<evidence type="ECO:0000313" key="4">
    <source>
        <dbReference type="EMBL" id="CAK9101408.1"/>
    </source>
</evidence>
<dbReference type="SMART" id="SM00173">
    <property type="entry name" value="RAS"/>
    <property type="match status" value="1"/>
</dbReference>
<evidence type="ECO:0000256" key="1">
    <source>
        <dbReference type="ARBA" id="ARBA00022741"/>
    </source>
</evidence>
<feature type="region of interest" description="Disordered" evidence="2">
    <location>
        <begin position="498"/>
        <end position="524"/>
    </location>
</feature>
<feature type="region of interest" description="Disordered" evidence="2">
    <location>
        <begin position="183"/>
        <end position="223"/>
    </location>
</feature>
<evidence type="ECO:0000259" key="3">
    <source>
        <dbReference type="PROSITE" id="PS50042"/>
    </source>
</evidence>
<dbReference type="EMBL" id="CAXAMM010041821">
    <property type="protein sequence ID" value="CAK9101408.1"/>
    <property type="molecule type" value="Genomic_DNA"/>
</dbReference>
<feature type="compositionally biased region" description="Basic and acidic residues" evidence="2">
    <location>
        <begin position="197"/>
        <end position="212"/>
    </location>
</feature>
<dbReference type="Pfam" id="PF00027">
    <property type="entry name" value="cNMP_binding"/>
    <property type="match status" value="1"/>
</dbReference>
<sequence length="770" mass="85802">MQKAPFGARYIGLASVDLFKEVAQQDRYLVSRVAAESEVIELERDEYLFHRGDTGDFLLVVISGDVSIRFGPGPSDFKEINFDKTKGGYVIGELAFFTNRHERSADVMVISENLVALKISRSSLQNIFESSHNIWNIIRSMAARYQDGLGGGKMQEPQGSSRVTKQLMALGAQTFRKIRVESSKISSMRLQPGPSASDERTSIAGRGERSTDTDFFSTDDSRDDARSHISFASTATKQTHRGGTRDRTRQLWAENMLVDEGDFLNMVSKLTFYPIRKEQETTIRRVFMRYATTGRAQNFFDGGGHTDENLDDETKRALTLSSAVAMFEDADLPFQKQALEALFQEWEALDRPGYTEPVVDYPSFVSIVASSVKRQQLKLEVEFTFRTLLETRERSALSLQNEWGRVEDIVSTSERWDRLAESGIGLTASHIKAAWMEHLDSDISLHAADEMVFEADPNDLGIVSLRHWMNSIESVHHLELEQSDSWMRLKSELDQARNKKARKVVPGSGTSLMRFESGRSSTSGTRGLMGSFGHSFGGISKQSLLSFKGASKPSIQSFRHGSNMSSVKSLGKKSSRRMVHPEVPKQFNGEQQQEDAARPGAGKRLKAMVVGGSGCGKDAVVRALVGGAAANFEARHVATLGVDVAWHHVMSPSGEMVVWELWGCSGNLRYLPTAQQSYDGAQVVLLVYDASNQESLQQCVFWRNEVQRTIPNARMYLVGNKVDLEDNIRISEDNATKQAESWGVAHFRVSCKTHTGIEKLSNAILQDSLQ</sequence>
<dbReference type="SMART" id="SM00174">
    <property type="entry name" value="RHO"/>
    <property type="match status" value="1"/>
</dbReference>
<keyword evidence="5" id="KW-1185">Reference proteome</keyword>
<dbReference type="InterPro" id="IPR001806">
    <property type="entry name" value="Small_GTPase"/>
</dbReference>
<comment type="caution">
    <text evidence="4">The sequence shown here is derived from an EMBL/GenBank/DDBJ whole genome shotgun (WGS) entry which is preliminary data.</text>
</comment>
<dbReference type="SMART" id="SM00175">
    <property type="entry name" value="RAB"/>
    <property type="match status" value="1"/>
</dbReference>
<feature type="region of interest" description="Disordered" evidence="2">
    <location>
        <begin position="556"/>
        <end position="577"/>
    </location>
</feature>
<reference evidence="4 5" key="1">
    <citation type="submission" date="2024-02" db="EMBL/GenBank/DDBJ databases">
        <authorList>
            <person name="Chen Y."/>
            <person name="Shah S."/>
            <person name="Dougan E. K."/>
            <person name="Thang M."/>
            <person name="Chan C."/>
        </authorList>
    </citation>
    <scope>NUCLEOTIDE SEQUENCE [LARGE SCALE GENOMIC DNA]</scope>
</reference>
<protein>
    <submittedName>
        <fullName evidence="4">Ras-related protein RABF1 (AtRABF1) (Ras-related protein Ara-6) (Ras-related protein Rab5C) (AtRab5C)</fullName>
    </submittedName>
</protein>
<feature type="domain" description="Cyclic nucleotide-binding" evidence="3">
    <location>
        <begin position="18"/>
        <end position="128"/>
    </location>
</feature>
<dbReference type="SUPFAM" id="SSF52540">
    <property type="entry name" value="P-loop containing nucleoside triphosphate hydrolases"/>
    <property type="match status" value="1"/>
</dbReference>
<dbReference type="CDD" id="cd00154">
    <property type="entry name" value="Rab"/>
    <property type="match status" value="1"/>
</dbReference>
<dbReference type="SUPFAM" id="SSF51206">
    <property type="entry name" value="cAMP-binding domain-like"/>
    <property type="match status" value="1"/>
</dbReference>
<dbReference type="InterPro" id="IPR018490">
    <property type="entry name" value="cNMP-bd_dom_sf"/>
</dbReference>
<dbReference type="Pfam" id="PF00071">
    <property type="entry name" value="Ras"/>
    <property type="match status" value="1"/>
</dbReference>
<gene>
    <name evidence="4" type="ORF">SCF082_LOCUS47425</name>
</gene>
<feature type="compositionally biased region" description="Polar residues" evidence="2">
    <location>
        <begin position="556"/>
        <end position="568"/>
    </location>
</feature>
<dbReference type="Proteomes" id="UP001642464">
    <property type="component" value="Unassembled WGS sequence"/>
</dbReference>
<organism evidence="4 5">
    <name type="scientific">Durusdinium trenchii</name>
    <dbReference type="NCBI Taxonomy" id="1381693"/>
    <lineage>
        <taxon>Eukaryota</taxon>
        <taxon>Sar</taxon>
        <taxon>Alveolata</taxon>
        <taxon>Dinophyceae</taxon>
        <taxon>Suessiales</taxon>
        <taxon>Symbiodiniaceae</taxon>
        <taxon>Durusdinium</taxon>
    </lineage>
</organism>
<dbReference type="CDD" id="cd00038">
    <property type="entry name" value="CAP_ED"/>
    <property type="match status" value="1"/>
</dbReference>
<dbReference type="PANTHER" id="PTHR47978">
    <property type="match status" value="1"/>
</dbReference>
<dbReference type="PRINTS" id="PR00449">
    <property type="entry name" value="RASTRNSFRMNG"/>
</dbReference>
<dbReference type="SMART" id="SM00100">
    <property type="entry name" value="cNMP"/>
    <property type="match status" value="1"/>
</dbReference>
<name>A0ABP0RP62_9DINO</name>
<dbReference type="PROSITE" id="PS50042">
    <property type="entry name" value="CNMP_BINDING_3"/>
    <property type="match status" value="1"/>
</dbReference>
<dbReference type="Gene3D" id="3.40.50.300">
    <property type="entry name" value="P-loop containing nucleotide triphosphate hydrolases"/>
    <property type="match status" value="1"/>
</dbReference>